<sequence>MAVNWAIALRWQFVALTPCESFLSPHSSLSSLSPPTERSSPSSSSPPAADDRWWTRRQQRNALHWVSGDNARPSENPFRDFRLYMMEVANE</sequence>
<feature type="region of interest" description="Disordered" evidence="1">
    <location>
        <begin position="23"/>
        <end position="52"/>
    </location>
</feature>
<comment type="caution">
    <text evidence="3">The sequence shown here is derived from an EMBL/GenBank/DDBJ whole genome shotgun (WGS) entry which is preliminary data.</text>
</comment>
<feature type="chain" id="PRO_5032887744" description="Secreted protein" evidence="2">
    <location>
        <begin position="22"/>
        <end position="91"/>
    </location>
</feature>
<reference evidence="3" key="1">
    <citation type="submission" date="2017-07" db="EMBL/GenBank/DDBJ databases">
        <title>Taro Niue Genome Assembly and Annotation.</title>
        <authorList>
            <person name="Atibalentja N."/>
            <person name="Keating K."/>
            <person name="Fields C.J."/>
        </authorList>
    </citation>
    <scope>NUCLEOTIDE SEQUENCE</scope>
    <source>
        <strain evidence="3">Niue_2</strain>
        <tissue evidence="3">Leaf</tissue>
    </source>
</reference>
<proteinExistence type="predicted"/>
<keyword evidence="2" id="KW-0732">Signal</keyword>
<protein>
    <recommendedName>
        <fullName evidence="5">Secreted protein</fullName>
    </recommendedName>
</protein>
<dbReference type="AlphaFoldDB" id="A0A843UE71"/>
<feature type="compositionally biased region" description="Low complexity" evidence="1">
    <location>
        <begin position="23"/>
        <end position="47"/>
    </location>
</feature>
<evidence type="ECO:0000256" key="2">
    <source>
        <dbReference type="SAM" id="SignalP"/>
    </source>
</evidence>
<gene>
    <name evidence="3" type="ORF">Taro_014269</name>
</gene>
<keyword evidence="4" id="KW-1185">Reference proteome</keyword>
<dbReference type="EMBL" id="NMUH01000588">
    <property type="protein sequence ID" value="MQL81785.1"/>
    <property type="molecule type" value="Genomic_DNA"/>
</dbReference>
<evidence type="ECO:0000313" key="3">
    <source>
        <dbReference type="EMBL" id="MQL81785.1"/>
    </source>
</evidence>
<feature type="signal peptide" evidence="2">
    <location>
        <begin position="1"/>
        <end position="21"/>
    </location>
</feature>
<evidence type="ECO:0008006" key="5">
    <source>
        <dbReference type="Google" id="ProtNLM"/>
    </source>
</evidence>
<evidence type="ECO:0000313" key="4">
    <source>
        <dbReference type="Proteomes" id="UP000652761"/>
    </source>
</evidence>
<dbReference type="Proteomes" id="UP000652761">
    <property type="component" value="Unassembled WGS sequence"/>
</dbReference>
<organism evidence="3 4">
    <name type="scientific">Colocasia esculenta</name>
    <name type="common">Wild taro</name>
    <name type="synonym">Arum esculentum</name>
    <dbReference type="NCBI Taxonomy" id="4460"/>
    <lineage>
        <taxon>Eukaryota</taxon>
        <taxon>Viridiplantae</taxon>
        <taxon>Streptophyta</taxon>
        <taxon>Embryophyta</taxon>
        <taxon>Tracheophyta</taxon>
        <taxon>Spermatophyta</taxon>
        <taxon>Magnoliopsida</taxon>
        <taxon>Liliopsida</taxon>
        <taxon>Araceae</taxon>
        <taxon>Aroideae</taxon>
        <taxon>Colocasieae</taxon>
        <taxon>Colocasia</taxon>
    </lineage>
</organism>
<accession>A0A843UE71</accession>
<name>A0A843UE71_COLES</name>
<evidence type="ECO:0000256" key="1">
    <source>
        <dbReference type="SAM" id="MobiDB-lite"/>
    </source>
</evidence>